<dbReference type="EMBL" id="UINC01046901">
    <property type="protein sequence ID" value="SVB55494.1"/>
    <property type="molecule type" value="Genomic_DNA"/>
</dbReference>
<keyword evidence="1" id="KW-0175">Coiled coil</keyword>
<evidence type="ECO:0000256" key="1">
    <source>
        <dbReference type="SAM" id="Coils"/>
    </source>
</evidence>
<name>A0A382EZF3_9ZZZZ</name>
<evidence type="ECO:0000313" key="2">
    <source>
        <dbReference type="EMBL" id="SVB55494.1"/>
    </source>
</evidence>
<organism evidence="2">
    <name type="scientific">marine metagenome</name>
    <dbReference type="NCBI Taxonomy" id="408172"/>
    <lineage>
        <taxon>unclassified sequences</taxon>
        <taxon>metagenomes</taxon>
        <taxon>ecological metagenomes</taxon>
    </lineage>
</organism>
<accession>A0A382EZF3</accession>
<sequence length="119" mass="14201">MSPKPNKELNKNQLLGRERTLVRKIESTKSKLDEYESILSSTEEELKEVQKLIKEEEWISKGKRIYIIRGDVYTKGKVFYRGKYRWFHLGRTDKLSGIDEGELKETIRKKFYESLITKK</sequence>
<dbReference type="AlphaFoldDB" id="A0A382EZF3"/>
<proteinExistence type="predicted"/>
<gene>
    <name evidence="2" type="ORF">METZ01_LOCUS208348</name>
</gene>
<protein>
    <submittedName>
        <fullName evidence="2">Uncharacterized protein</fullName>
    </submittedName>
</protein>
<feature type="coiled-coil region" evidence="1">
    <location>
        <begin position="25"/>
        <end position="59"/>
    </location>
</feature>
<reference evidence="2" key="1">
    <citation type="submission" date="2018-05" db="EMBL/GenBank/DDBJ databases">
        <authorList>
            <person name="Lanie J.A."/>
            <person name="Ng W.-L."/>
            <person name="Kazmierczak K.M."/>
            <person name="Andrzejewski T.M."/>
            <person name="Davidsen T.M."/>
            <person name="Wayne K.J."/>
            <person name="Tettelin H."/>
            <person name="Glass J.I."/>
            <person name="Rusch D."/>
            <person name="Podicherti R."/>
            <person name="Tsui H.-C.T."/>
            <person name="Winkler M.E."/>
        </authorList>
    </citation>
    <scope>NUCLEOTIDE SEQUENCE</scope>
</reference>